<evidence type="ECO:0000313" key="2">
    <source>
        <dbReference type="EMBL" id="CAD7251525.1"/>
    </source>
</evidence>
<protein>
    <recommendedName>
        <fullName evidence="4">LisH domain-containing protein</fullName>
    </recommendedName>
</protein>
<evidence type="ECO:0008006" key="4">
    <source>
        <dbReference type="Google" id="ProtNLM"/>
    </source>
</evidence>
<dbReference type="OrthoDB" id="191529at2759"/>
<dbReference type="EMBL" id="LR903129">
    <property type="protein sequence ID" value="CAD7251525.1"/>
    <property type="molecule type" value="Genomic_DNA"/>
</dbReference>
<dbReference type="Proteomes" id="UP000677054">
    <property type="component" value="Unassembled WGS sequence"/>
</dbReference>
<dbReference type="AlphaFoldDB" id="A0A7R9ACU3"/>
<keyword evidence="3" id="KW-1185">Reference proteome</keyword>
<reference evidence="2" key="1">
    <citation type="submission" date="2020-11" db="EMBL/GenBank/DDBJ databases">
        <authorList>
            <person name="Tran Van P."/>
        </authorList>
    </citation>
    <scope>NUCLEOTIDE SEQUENCE</scope>
</reference>
<dbReference type="SUPFAM" id="SSF52540">
    <property type="entry name" value="P-loop containing nucleoside triphosphate hydrolases"/>
    <property type="match status" value="1"/>
</dbReference>
<proteinExistence type="predicted"/>
<evidence type="ECO:0000256" key="1">
    <source>
        <dbReference type="SAM" id="MobiDB-lite"/>
    </source>
</evidence>
<sequence>MPTHEPKKHLISLAKAQVPHVKILPVSNSLHDLLDKPVPQTEWHRALTGMKREDMIFAAARVLIPPDPIPVPCMERSHGRILKRTLLVLVADYLHKNGYEDLAESMLAEEARGYQVCDNIDLERILIDYEAFYTQKFRKLPQLIKAVEAHDSNGLKCKQHLQPRPVTKRGKNKKEEVESRKMPDPDFLLLAHNPQHSLVRAEQEPDSSDKDALEHDYFSLEECGVGGMEVIGLEKGKQVIREAISLSPSQLEFLATAGIRPWRTLLLFGPPGTGHLPFQYFFCNSEVFDLLLFTLF</sequence>
<organism evidence="2">
    <name type="scientific">Darwinula stevensoni</name>
    <dbReference type="NCBI Taxonomy" id="69355"/>
    <lineage>
        <taxon>Eukaryota</taxon>
        <taxon>Metazoa</taxon>
        <taxon>Ecdysozoa</taxon>
        <taxon>Arthropoda</taxon>
        <taxon>Crustacea</taxon>
        <taxon>Oligostraca</taxon>
        <taxon>Ostracoda</taxon>
        <taxon>Podocopa</taxon>
        <taxon>Podocopida</taxon>
        <taxon>Darwinulocopina</taxon>
        <taxon>Darwinuloidea</taxon>
        <taxon>Darwinulidae</taxon>
        <taxon>Darwinula</taxon>
    </lineage>
</organism>
<accession>A0A7R9ACU3</accession>
<dbReference type="InterPro" id="IPR027417">
    <property type="entry name" value="P-loop_NTPase"/>
</dbReference>
<evidence type="ECO:0000313" key="3">
    <source>
        <dbReference type="Proteomes" id="UP000677054"/>
    </source>
</evidence>
<name>A0A7R9ACU3_9CRUS</name>
<dbReference type="PROSITE" id="PS50896">
    <property type="entry name" value="LISH"/>
    <property type="match status" value="1"/>
</dbReference>
<feature type="compositionally biased region" description="Basic residues" evidence="1">
    <location>
        <begin position="157"/>
        <end position="172"/>
    </location>
</feature>
<dbReference type="Gene3D" id="3.40.50.300">
    <property type="entry name" value="P-loop containing nucleotide triphosphate hydrolases"/>
    <property type="match status" value="1"/>
</dbReference>
<feature type="region of interest" description="Disordered" evidence="1">
    <location>
        <begin position="156"/>
        <end position="181"/>
    </location>
</feature>
<dbReference type="InterPro" id="IPR006594">
    <property type="entry name" value="LisH"/>
</dbReference>
<gene>
    <name evidence="2" type="ORF">DSTB1V02_LOCUS11291</name>
</gene>
<dbReference type="EMBL" id="CAJPEV010003612">
    <property type="protein sequence ID" value="CAG0900149.1"/>
    <property type="molecule type" value="Genomic_DNA"/>
</dbReference>